<organism evidence="5 6">
    <name type="scientific">Tangfeifania diversioriginum</name>
    <dbReference type="NCBI Taxonomy" id="1168035"/>
    <lineage>
        <taxon>Bacteria</taxon>
        <taxon>Pseudomonadati</taxon>
        <taxon>Bacteroidota</taxon>
        <taxon>Bacteroidia</taxon>
        <taxon>Marinilabiliales</taxon>
        <taxon>Prolixibacteraceae</taxon>
        <taxon>Tangfeifania</taxon>
    </lineage>
</organism>
<evidence type="ECO:0000256" key="3">
    <source>
        <dbReference type="ARBA" id="ARBA00023014"/>
    </source>
</evidence>
<evidence type="ECO:0000313" key="5">
    <source>
        <dbReference type="EMBL" id="SHJ72573.1"/>
    </source>
</evidence>
<dbReference type="GO" id="GO:0051536">
    <property type="term" value="F:iron-sulfur cluster binding"/>
    <property type="evidence" value="ECO:0007669"/>
    <property type="project" value="UniProtKB-KW"/>
</dbReference>
<evidence type="ECO:0000256" key="2">
    <source>
        <dbReference type="ARBA" id="ARBA00023004"/>
    </source>
</evidence>
<dbReference type="PANTHER" id="PTHR43534">
    <property type="entry name" value="MIND SUPERFAMILY P-LOOP ATPASE CONTAINING AN INSERTED FERREDOXIN DOMAIN"/>
    <property type="match status" value="1"/>
</dbReference>
<dbReference type="InterPro" id="IPR002586">
    <property type="entry name" value="CobQ/CobB/MinD/ParA_Nub-bd_dom"/>
</dbReference>
<dbReference type="InterPro" id="IPR017900">
    <property type="entry name" value="4Fe4S_Fe_S_CS"/>
</dbReference>
<dbReference type="AlphaFoldDB" id="A0A1M6LN57"/>
<dbReference type="SUPFAM" id="SSF52540">
    <property type="entry name" value="P-loop containing nucleoside triphosphate hydrolases"/>
    <property type="match status" value="1"/>
</dbReference>
<dbReference type="OrthoDB" id="9778602at2"/>
<dbReference type="CDD" id="cd03110">
    <property type="entry name" value="SIMIBI_bact_arch"/>
    <property type="match status" value="1"/>
</dbReference>
<evidence type="ECO:0000256" key="1">
    <source>
        <dbReference type="ARBA" id="ARBA00022723"/>
    </source>
</evidence>
<dbReference type="Pfam" id="PF00037">
    <property type="entry name" value="Fer4"/>
    <property type="match status" value="2"/>
</dbReference>
<feature type="domain" description="4Fe-4S ferredoxin-type" evidence="4">
    <location>
        <begin position="59"/>
        <end position="88"/>
    </location>
</feature>
<keyword evidence="6" id="KW-1185">Reference proteome</keyword>
<dbReference type="STRING" id="1168035.SAMN05444280_12758"/>
<keyword evidence="1" id="KW-0479">Metal-binding</keyword>
<dbReference type="Gene3D" id="3.40.50.300">
    <property type="entry name" value="P-loop containing nucleotide triphosphate hydrolases"/>
    <property type="match status" value="1"/>
</dbReference>
<name>A0A1M6LN57_9BACT</name>
<dbReference type="PROSITE" id="PS00198">
    <property type="entry name" value="4FE4S_FER_1"/>
    <property type="match status" value="1"/>
</dbReference>
<dbReference type="Proteomes" id="UP000184050">
    <property type="component" value="Unassembled WGS sequence"/>
</dbReference>
<dbReference type="Pfam" id="PF01656">
    <property type="entry name" value="CbiA"/>
    <property type="match status" value="1"/>
</dbReference>
<keyword evidence="2" id="KW-0408">Iron</keyword>
<dbReference type="PANTHER" id="PTHR43534:SF1">
    <property type="entry name" value="4FE-4S CLUSTER CONTAINING PARA FAMILY ATPASE PROTEIN"/>
    <property type="match status" value="1"/>
</dbReference>
<accession>A0A1M6LN57</accession>
<evidence type="ECO:0000259" key="4">
    <source>
        <dbReference type="PROSITE" id="PS51379"/>
    </source>
</evidence>
<evidence type="ECO:0000313" key="6">
    <source>
        <dbReference type="Proteomes" id="UP000184050"/>
    </source>
</evidence>
<dbReference type="Gene3D" id="3.30.70.20">
    <property type="match status" value="1"/>
</dbReference>
<protein>
    <submittedName>
        <fullName evidence="5">MinD superfamily P-loop ATPase, contains an inserted ferredoxin domain</fullName>
    </submittedName>
</protein>
<dbReference type="SUPFAM" id="SSF54862">
    <property type="entry name" value="4Fe-4S ferredoxins"/>
    <property type="match status" value="1"/>
</dbReference>
<dbReference type="InterPro" id="IPR017896">
    <property type="entry name" value="4Fe4S_Fe-S-bd"/>
</dbReference>
<dbReference type="GO" id="GO:0046872">
    <property type="term" value="F:metal ion binding"/>
    <property type="evidence" value="ECO:0007669"/>
    <property type="project" value="UniProtKB-KW"/>
</dbReference>
<reference evidence="5 6" key="1">
    <citation type="submission" date="2016-11" db="EMBL/GenBank/DDBJ databases">
        <authorList>
            <person name="Jaros S."/>
            <person name="Januszkiewicz K."/>
            <person name="Wedrychowicz H."/>
        </authorList>
    </citation>
    <scope>NUCLEOTIDE SEQUENCE [LARGE SCALE GENOMIC DNA]</scope>
    <source>
        <strain evidence="5 6">DSM 27063</strain>
    </source>
</reference>
<proteinExistence type="predicted"/>
<dbReference type="RefSeq" id="WP_073171761.1">
    <property type="nucleotide sequence ID" value="NZ_FQZE01000027.1"/>
</dbReference>
<keyword evidence="3" id="KW-0411">Iron-sulfur</keyword>
<gene>
    <name evidence="5" type="ORF">SAMN05444280_12758</name>
</gene>
<sequence length="291" mass="31787">MREITILSGKGGAGKTSVAAAFASLAKNVVFCDNDVDAADLHLILHPEIKETHEFDSGTIAKINPESCTNCGLCEESCRFDAIHPNTTGMPEVNPFQCEGCRLCERICPVDAITSVQNNNNHWFVSDTRFGPMVHARMGAGEENSGRLVTEIRKKAKEIALEQNAGIIISDGPPGIGCPAIASVTGTDMVLLVVEPSRSGMHDAKRLYELVKSFNIPVVALINKFDINLEITAEIGAFLNENKIPLLGKIPFDPQLVESMVKEQTIVEYSPDSNMSREFGMIWQKIENNNN</sequence>
<dbReference type="EMBL" id="FQZE01000027">
    <property type="protein sequence ID" value="SHJ72573.1"/>
    <property type="molecule type" value="Genomic_DNA"/>
</dbReference>
<feature type="domain" description="4Fe-4S ferredoxin-type" evidence="4">
    <location>
        <begin position="89"/>
        <end position="118"/>
    </location>
</feature>
<dbReference type="PROSITE" id="PS51379">
    <property type="entry name" value="4FE4S_FER_2"/>
    <property type="match status" value="2"/>
</dbReference>
<dbReference type="InterPro" id="IPR027417">
    <property type="entry name" value="P-loop_NTPase"/>
</dbReference>